<dbReference type="EMBL" id="ACCF01000045">
    <property type="protein sequence ID" value="EEF69201.1"/>
    <property type="molecule type" value="Genomic_DNA"/>
</dbReference>
<organism evidence="1 2">
    <name type="scientific">Holdemania filiformis DSM 12042</name>
    <dbReference type="NCBI Taxonomy" id="545696"/>
    <lineage>
        <taxon>Bacteria</taxon>
        <taxon>Bacillati</taxon>
        <taxon>Bacillota</taxon>
        <taxon>Erysipelotrichia</taxon>
        <taxon>Erysipelotrichales</taxon>
        <taxon>Erysipelotrichaceae</taxon>
        <taxon>Holdemania</taxon>
    </lineage>
</organism>
<name>B9Y496_9FIRM</name>
<reference evidence="1 2" key="1">
    <citation type="submission" date="2008-12" db="EMBL/GenBank/DDBJ databases">
        <authorList>
            <person name="Fulton L."/>
            <person name="Clifton S."/>
            <person name="Fulton B."/>
            <person name="Xu J."/>
            <person name="Minx P."/>
            <person name="Pepin K.H."/>
            <person name="Johnson M."/>
            <person name="Bhonagiri V."/>
            <person name="Nash W.E."/>
            <person name="Mardis E.R."/>
            <person name="Wilson R.K."/>
        </authorList>
    </citation>
    <scope>NUCLEOTIDE SEQUENCE [LARGE SCALE GENOMIC DNA]</scope>
    <source>
        <strain evidence="1 2">DSM 12042</strain>
    </source>
</reference>
<proteinExistence type="predicted"/>
<evidence type="ECO:0000313" key="2">
    <source>
        <dbReference type="Proteomes" id="UP000005950"/>
    </source>
</evidence>
<gene>
    <name evidence="1" type="ORF">HOLDEFILI_00627</name>
</gene>
<evidence type="ECO:0000313" key="1">
    <source>
        <dbReference type="EMBL" id="EEF69201.1"/>
    </source>
</evidence>
<reference evidence="1 2" key="2">
    <citation type="submission" date="2009-02" db="EMBL/GenBank/DDBJ databases">
        <title>Draft genome sequence of Holdemania filiformis DSM 12042.</title>
        <authorList>
            <person name="Sudarsanam P."/>
            <person name="Ley R."/>
            <person name="Guruge J."/>
            <person name="Turnbaugh P.J."/>
            <person name="Mahowald M."/>
            <person name="Liep D."/>
            <person name="Gordon J."/>
        </authorList>
    </citation>
    <scope>NUCLEOTIDE SEQUENCE [LARGE SCALE GENOMIC DNA]</scope>
    <source>
        <strain evidence="1 2">DSM 12042</strain>
    </source>
</reference>
<dbReference type="STRING" id="545696.HOLDEFILI_00627"/>
<dbReference type="HOGENOM" id="CLU_3252588_0_0_9"/>
<dbReference type="Proteomes" id="UP000005950">
    <property type="component" value="Unassembled WGS sequence"/>
</dbReference>
<dbReference type="AlphaFoldDB" id="B9Y496"/>
<comment type="caution">
    <text evidence="1">The sequence shown here is derived from an EMBL/GenBank/DDBJ whole genome shotgun (WGS) entry which is preliminary data.</text>
</comment>
<protein>
    <submittedName>
        <fullName evidence="1">Uncharacterized protein</fullName>
    </submittedName>
</protein>
<sequence>MPIPQAFLKMVCGIFYSYRFCFPLSSRHARRSFFLSPIGSID</sequence>
<accession>B9Y496</accession>